<evidence type="ECO:0000256" key="1">
    <source>
        <dbReference type="ARBA" id="ARBA00007789"/>
    </source>
</evidence>
<name>A0A255XUV7_9PROT</name>
<dbReference type="InterPro" id="IPR050766">
    <property type="entry name" value="Bact_Lucif_Oxidored"/>
</dbReference>
<keyword evidence="4" id="KW-0503">Monooxygenase</keyword>
<dbReference type="InterPro" id="IPR036661">
    <property type="entry name" value="Luciferase-like_sf"/>
</dbReference>
<evidence type="ECO:0000313" key="4">
    <source>
        <dbReference type="EMBL" id="OYQ20776.1"/>
    </source>
</evidence>
<comment type="similarity">
    <text evidence="1">To bacterial alkanal monooxygenase alpha and beta chains.</text>
</comment>
<dbReference type="EMBL" id="NOXS01000026">
    <property type="protein sequence ID" value="OYQ20776.1"/>
    <property type="molecule type" value="Genomic_DNA"/>
</dbReference>
<dbReference type="OrthoDB" id="9780518at2"/>
<keyword evidence="4" id="KW-0560">Oxidoreductase</keyword>
<evidence type="ECO:0000313" key="5">
    <source>
        <dbReference type="Proteomes" id="UP000216361"/>
    </source>
</evidence>
<feature type="domain" description="Luciferase-like" evidence="3">
    <location>
        <begin position="5"/>
        <end position="300"/>
    </location>
</feature>
<comment type="caution">
    <text evidence="4">The sequence shown here is derived from an EMBL/GenBank/DDBJ whole genome shotgun (WGS) entry which is preliminary data.</text>
</comment>
<dbReference type="FunFam" id="3.20.20.30:FF:000002">
    <property type="entry name" value="LLM class flavin-dependent oxidoreductase"/>
    <property type="match status" value="1"/>
</dbReference>
<proteinExistence type="predicted"/>
<accession>A0A255XUV7</accession>
<dbReference type="InterPro" id="IPR019949">
    <property type="entry name" value="CmoO-like"/>
</dbReference>
<dbReference type="AlphaFoldDB" id="A0A255XUV7"/>
<sequence length="339" mass="36599">MVALSILDLVRIREGSDAGTAINHARDLAAHAETWGYTRFWVAEHHNAAGIASAATSIVIGHIAEGTKHIRVGAGGIMLPNHAPYIIAEQFGTLASLYSGRIDLGLGRAPGTDQMTLRALRRAPESADSFPRDVVELQHYLAPAQPGQRLRAIPGAGTEVPLWILGSSLFGAQLAAQLGLPYAFASHFAPGQLLEALEIYRHRFTPSDQCAKPYAMAGVNIIAAETDAEAKRLATTQQMSFTNLVRGRRNLSLPPIDDIESYWTPVEKVQVGQMMARTIIGSPETVRAGLARFVAETGVEEVMIVSDIFDHRLRLRSYEIIASVADSTVPDLAFSTATP</sequence>
<dbReference type="PANTHER" id="PTHR30137:SF6">
    <property type="entry name" value="LUCIFERASE-LIKE MONOOXYGENASE"/>
    <property type="match status" value="1"/>
</dbReference>
<dbReference type="PANTHER" id="PTHR30137">
    <property type="entry name" value="LUCIFERASE-LIKE MONOOXYGENASE"/>
    <property type="match status" value="1"/>
</dbReference>
<dbReference type="CDD" id="cd00347">
    <property type="entry name" value="Flavin_utilizing_monoxygenases"/>
    <property type="match status" value="1"/>
</dbReference>
<dbReference type="GO" id="GO:0016705">
    <property type="term" value="F:oxidoreductase activity, acting on paired donors, with incorporation or reduction of molecular oxygen"/>
    <property type="evidence" value="ECO:0007669"/>
    <property type="project" value="InterPro"/>
</dbReference>
<dbReference type="Gene3D" id="3.20.20.30">
    <property type="entry name" value="Luciferase-like domain"/>
    <property type="match status" value="1"/>
</dbReference>
<dbReference type="InterPro" id="IPR011251">
    <property type="entry name" value="Luciferase-like_dom"/>
</dbReference>
<dbReference type="RefSeq" id="WP_094407643.1">
    <property type="nucleotide sequence ID" value="NZ_BMJZ01000001.1"/>
</dbReference>
<evidence type="ECO:0000259" key="3">
    <source>
        <dbReference type="Pfam" id="PF00296"/>
    </source>
</evidence>
<evidence type="ECO:0000256" key="2">
    <source>
        <dbReference type="ARBA" id="ARBA00074555"/>
    </source>
</evidence>
<dbReference type="Pfam" id="PF00296">
    <property type="entry name" value="Bac_luciferase"/>
    <property type="match status" value="1"/>
</dbReference>
<dbReference type="NCBIfam" id="TIGR03558">
    <property type="entry name" value="oxido_grp_1"/>
    <property type="match status" value="1"/>
</dbReference>
<dbReference type="GO" id="GO:0004497">
    <property type="term" value="F:monooxygenase activity"/>
    <property type="evidence" value="ECO:0007669"/>
    <property type="project" value="UniProtKB-KW"/>
</dbReference>
<keyword evidence="5" id="KW-1185">Reference proteome</keyword>
<dbReference type="SUPFAM" id="SSF51679">
    <property type="entry name" value="Bacterial luciferase-like"/>
    <property type="match status" value="1"/>
</dbReference>
<dbReference type="GO" id="GO:0005829">
    <property type="term" value="C:cytosol"/>
    <property type="evidence" value="ECO:0007669"/>
    <property type="project" value="TreeGrafter"/>
</dbReference>
<dbReference type="Proteomes" id="UP000216361">
    <property type="component" value="Unassembled WGS sequence"/>
</dbReference>
<reference evidence="4 5" key="1">
    <citation type="submission" date="2017-07" db="EMBL/GenBank/DDBJ databases">
        <title>Elstera cyanobacteriorum sp. nov., a novel bacterium isolated from cyanobacterial aggregates in a eutrophic lake.</title>
        <authorList>
            <person name="Cai H."/>
        </authorList>
    </citation>
    <scope>NUCLEOTIDE SEQUENCE [LARGE SCALE GENOMIC DNA]</scope>
    <source>
        <strain evidence="4 5">TH019</strain>
    </source>
</reference>
<protein>
    <recommendedName>
        <fullName evidence="2">Luciferase-like monooxygenase</fullName>
    </recommendedName>
</protein>
<organism evidence="4 5">
    <name type="scientific">Elstera cyanobacteriorum</name>
    <dbReference type="NCBI Taxonomy" id="2022747"/>
    <lineage>
        <taxon>Bacteria</taxon>
        <taxon>Pseudomonadati</taxon>
        <taxon>Pseudomonadota</taxon>
        <taxon>Alphaproteobacteria</taxon>
        <taxon>Rhodospirillales</taxon>
        <taxon>Rhodospirillaceae</taxon>
        <taxon>Elstera</taxon>
    </lineage>
</organism>
<gene>
    <name evidence="4" type="ORF">CHR90_03750</name>
</gene>